<dbReference type="EMBL" id="GIKN01007537">
    <property type="protein sequence ID" value="NIE49810.1"/>
    <property type="molecule type" value="Transcribed_RNA"/>
</dbReference>
<evidence type="ECO:0000256" key="1">
    <source>
        <dbReference type="SAM" id="MobiDB-lite"/>
    </source>
</evidence>
<evidence type="ECO:0000313" key="2">
    <source>
        <dbReference type="EMBL" id="NIE49810.1"/>
    </source>
</evidence>
<sequence>MPPVETGQLRPLQTPATSLHNRQNSKCVQVVLRHPLGCQRGSAALGRSTLPLPPPPFFVGTEAGGRDLICSGSMLITSCFVKCILAVRCCHTKVILQWLVFLAGTGTRFSNTGVIFRKSID</sequence>
<name>A0A6G5AHZ5_RHIMP</name>
<feature type="region of interest" description="Disordered" evidence="1">
    <location>
        <begin position="1"/>
        <end position="20"/>
    </location>
</feature>
<organism evidence="2">
    <name type="scientific">Rhipicephalus microplus</name>
    <name type="common">Cattle tick</name>
    <name type="synonym">Boophilus microplus</name>
    <dbReference type="NCBI Taxonomy" id="6941"/>
    <lineage>
        <taxon>Eukaryota</taxon>
        <taxon>Metazoa</taxon>
        <taxon>Ecdysozoa</taxon>
        <taxon>Arthropoda</taxon>
        <taxon>Chelicerata</taxon>
        <taxon>Arachnida</taxon>
        <taxon>Acari</taxon>
        <taxon>Parasitiformes</taxon>
        <taxon>Ixodida</taxon>
        <taxon>Ixodoidea</taxon>
        <taxon>Ixodidae</taxon>
        <taxon>Rhipicephalinae</taxon>
        <taxon>Rhipicephalus</taxon>
        <taxon>Boophilus</taxon>
    </lineage>
</organism>
<proteinExistence type="predicted"/>
<reference evidence="2" key="1">
    <citation type="submission" date="2020-03" db="EMBL/GenBank/DDBJ databases">
        <title>A transcriptome and proteome of the tick Rhipicephalus microplus shaped by the genetic composition of its hosts and developmental stage.</title>
        <authorList>
            <person name="Garcia G.R."/>
            <person name="Ribeiro J.M.C."/>
            <person name="Maruyama S.R."/>
            <person name="Gardinasse L.G."/>
            <person name="Nelson K."/>
            <person name="Ferreira B.R."/>
            <person name="Andrade T.G."/>
            <person name="Santos I.K.F.M."/>
        </authorList>
    </citation>
    <scope>NUCLEOTIDE SEQUENCE</scope>
    <source>
        <strain evidence="2">NSGR</strain>
        <tissue evidence="2">Salivary glands</tissue>
    </source>
</reference>
<dbReference type="AlphaFoldDB" id="A0A6G5AHZ5"/>
<protein>
    <submittedName>
        <fullName evidence="2">Uncharacterized protein</fullName>
    </submittedName>
</protein>
<accession>A0A6G5AHZ5</accession>